<dbReference type="InterPro" id="IPR000801">
    <property type="entry name" value="Esterase-like"/>
</dbReference>
<dbReference type="InterPro" id="IPR050583">
    <property type="entry name" value="Mycobacterial_A85_antigen"/>
</dbReference>
<dbReference type="eggNOG" id="COG4947">
    <property type="taxonomic scope" value="Bacteria"/>
</dbReference>
<dbReference type="RefSeq" id="WP_033162761.1">
    <property type="nucleotide sequence ID" value="NZ_CACVPP010000064.1"/>
</dbReference>
<dbReference type="PANTHER" id="PTHR48098">
    <property type="entry name" value="ENTEROCHELIN ESTERASE-RELATED"/>
    <property type="match status" value="1"/>
</dbReference>
<dbReference type="OrthoDB" id="9803578at2"/>
<keyword evidence="2" id="KW-1185">Reference proteome</keyword>
<dbReference type="EMBL" id="FNYK01000046">
    <property type="protein sequence ID" value="SEJ02619.1"/>
    <property type="molecule type" value="Genomic_DNA"/>
</dbReference>
<sequence length="251" mass="29578">MKTQYFKEYSQCLERDMEFKVYGEEGAEPVLVFPSQDGRFYDFENQGMIESVAHLINAGRIQMFCCDSMDREGWTGQPGETYEQRTHIVEQFYYYIVNELVPRIFEINKKDGRYADGIITTGCSMGAAHAANFMFRAPDIFKGCVALSGYYDSDLFFGDFHNDITYRNSPVEYLQGMSYDHPFVDKYRRCRIVLCCGQGAWEDDMVRSTGRMKELLEAKNIPAWIDFWGYDVNHDWPWWRVQLPYFFERVI</sequence>
<protein>
    <submittedName>
        <fullName evidence="1">Esterase/lipase superfamily enzyme</fullName>
    </submittedName>
</protein>
<dbReference type="Proteomes" id="UP000183028">
    <property type="component" value="Unassembled WGS sequence"/>
</dbReference>
<dbReference type="PANTHER" id="PTHR48098:SF3">
    <property type="entry name" value="IRON(III) ENTEROBACTIN ESTERASE"/>
    <property type="match status" value="1"/>
</dbReference>
<dbReference type="STRING" id="322505.SAMN04487836_11636"/>
<evidence type="ECO:0000313" key="2">
    <source>
        <dbReference type="Proteomes" id="UP000183028"/>
    </source>
</evidence>
<proteinExistence type="predicted"/>
<name>A0A1H6VD95_9FIRM</name>
<gene>
    <name evidence="1" type="ORF">SAMN04487834_10466</name>
</gene>
<dbReference type="Pfam" id="PF00756">
    <property type="entry name" value="Esterase"/>
    <property type="match status" value="1"/>
</dbReference>
<evidence type="ECO:0000313" key="1">
    <source>
        <dbReference type="EMBL" id="SEJ02619.1"/>
    </source>
</evidence>
<reference evidence="2" key="1">
    <citation type="submission" date="2016-10" db="EMBL/GenBank/DDBJ databases">
        <authorList>
            <person name="Varghese N."/>
        </authorList>
    </citation>
    <scope>NUCLEOTIDE SEQUENCE [LARGE SCALE GENOMIC DNA]</scope>
    <source>
        <strain evidence="2">DSM 20406</strain>
    </source>
</reference>
<organism evidence="1 2">
    <name type="scientific">Sharpea azabuensis</name>
    <dbReference type="NCBI Taxonomy" id="322505"/>
    <lineage>
        <taxon>Bacteria</taxon>
        <taxon>Bacillati</taxon>
        <taxon>Bacillota</taxon>
        <taxon>Erysipelotrichia</taxon>
        <taxon>Erysipelotrichales</taxon>
        <taxon>Coprobacillaceae</taxon>
        <taxon>Sharpea</taxon>
    </lineage>
</organism>
<dbReference type="Gene3D" id="3.40.50.1820">
    <property type="entry name" value="alpha/beta hydrolase"/>
    <property type="match status" value="1"/>
</dbReference>
<dbReference type="InterPro" id="IPR029058">
    <property type="entry name" value="AB_hydrolase_fold"/>
</dbReference>
<accession>A0A1H6VD95</accession>
<dbReference type="AlphaFoldDB" id="A0A1H6VD95"/>
<dbReference type="GeneID" id="54120162"/>
<dbReference type="SUPFAM" id="SSF53474">
    <property type="entry name" value="alpha/beta-Hydrolases"/>
    <property type="match status" value="1"/>
</dbReference>